<proteinExistence type="predicted"/>
<dbReference type="Pfam" id="PF00188">
    <property type="entry name" value="CAP"/>
    <property type="match status" value="1"/>
</dbReference>
<dbReference type="SUPFAM" id="SSF55797">
    <property type="entry name" value="PR-1-like"/>
    <property type="match status" value="1"/>
</dbReference>
<feature type="domain" description="SCP" evidence="4">
    <location>
        <begin position="17"/>
        <end position="147"/>
    </location>
</feature>
<name>A0A9Q0MZW7_9DIPT</name>
<keyword evidence="2" id="KW-0964">Secreted</keyword>
<evidence type="ECO:0000313" key="5">
    <source>
        <dbReference type="EMBL" id="KAJ6641030.1"/>
    </source>
</evidence>
<evidence type="ECO:0000256" key="2">
    <source>
        <dbReference type="ARBA" id="ARBA00022525"/>
    </source>
</evidence>
<dbReference type="CDD" id="cd05382">
    <property type="entry name" value="CAP_GAPR1-like"/>
    <property type="match status" value="1"/>
</dbReference>
<dbReference type="InterPro" id="IPR001283">
    <property type="entry name" value="CRISP-related"/>
</dbReference>
<dbReference type="InterPro" id="IPR018244">
    <property type="entry name" value="Allrgn_V5/Tpx1_CS"/>
</dbReference>
<accession>A0A9Q0MZW7</accession>
<keyword evidence="6" id="KW-1185">Reference proteome</keyword>
<evidence type="ECO:0000259" key="4">
    <source>
        <dbReference type="SMART" id="SM00198"/>
    </source>
</evidence>
<keyword evidence="3" id="KW-0732">Signal</keyword>
<evidence type="ECO:0000313" key="6">
    <source>
        <dbReference type="Proteomes" id="UP001151699"/>
    </source>
</evidence>
<dbReference type="PROSITE" id="PS01009">
    <property type="entry name" value="CRISP_1"/>
    <property type="match status" value="1"/>
</dbReference>
<dbReference type="GO" id="GO:0005576">
    <property type="term" value="C:extracellular region"/>
    <property type="evidence" value="ECO:0007669"/>
    <property type="project" value="UniProtKB-SubCell"/>
</dbReference>
<dbReference type="AlphaFoldDB" id="A0A9Q0MZW7"/>
<comment type="caution">
    <text evidence="5">The sequence shown here is derived from an EMBL/GenBank/DDBJ whole genome shotgun (WGS) entry which is preliminary data.</text>
</comment>
<dbReference type="PANTHER" id="PTHR10334">
    <property type="entry name" value="CYSTEINE-RICH SECRETORY PROTEIN-RELATED"/>
    <property type="match status" value="1"/>
</dbReference>
<feature type="chain" id="PRO_5040506245" evidence="3">
    <location>
        <begin position="17"/>
        <end position="158"/>
    </location>
</feature>
<evidence type="ECO:0000256" key="1">
    <source>
        <dbReference type="ARBA" id="ARBA00004613"/>
    </source>
</evidence>
<organism evidence="5 6">
    <name type="scientific">Pseudolycoriella hygida</name>
    <dbReference type="NCBI Taxonomy" id="35572"/>
    <lineage>
        <taxon>Eukaryota</taxon>
        <taxon>Metazoa</taxon>
        <taxon>Ecdysozoa</taxon>
        <taxon>Arthropoda</taxon>
        <taxon>Hexapoda</taxon>
        <taxon>Insecta</taxon>
        <taxon>Pterygota</taxon>
        <taxon>Neoptera</taxon>
        <taxon>Endopterygota</taxon>
        <taxon>Diptera</taxon>
        <taxon>Nematocera</taxon>
        <taxon>Sciaroidea</taxon>
        <taxon>Sciaridae</taxon>
        <taxon>Pseudolycoriella</taxon>
    </lineage>
</organism>
<dbReference type="EMBL" id="WJQU01000002">
    <property type="protein sequence ID" value="KAJ6641030.1"/>
    <property type="molecule type" value="Genomic_DNA"/>
</dbReference>
<dbReference type="SMART" id="SM00198">
    <property type="entry name" value="SCP"/>
    <property type="match status" value="1"/>
</dbReference>
<sequence>MAVLVVFCALLSFADADFRQDALNLHNQYRKKHNAPPLALSEKVAQNWAQNMANENRMYHSNGKYGENVFMSTDASLSDSEAATQATTAWYSEVSKYNFLLGGFSKSTGHFTQVVWKNSKYLGIGVARSSGRVYVCANYDPPGNYLNQFLQNVFKLLA</sequence>
<dbReference type="Proteomes" id="UP001151699">
    <property type="component" value="Chromosome B"/>
</dbReference>
<dbReference type="Gene3D" id="3.40.33.10">
    <property type="entry name" value="CAP"/>
    <property type="match status" value="1"/>
</dbReference>
<dbReference type="PRINTS" id="PR00837">
    <property type="entry name" value="V5TPXLIKE"/>
</dbReference>
<dbReference type="InterPro" id="IPR014044">
    <property type="entry name" value="CAP_dom"/>
</dbReference>
<dbReference type="FunFam" id="3.40.33.10:FF:000002">
    <property type="entry name" value="Golgi-associated plant pathogenesis-related protein 1"/>
    <property type="match status" value="1"/>
</dbReference>
<protein>
    <submittedName>
        <fullName evidence="5">Cell wall protein PRY3</fullName>
    </submittedName>
</protein>
<gene>
    <name evidence="5" type="primary">PRY3_0</name>
    <name evidence="5" type="ORF">Bhyg_05963</name>
</gene>
<feature type="signal peptide" evidence="3">
    <location>
        <begin position="1"/>
        <end position="16"/>
    </location>
</feature>
<evidence type="ECO:0000256" key="3">
    <source>
        <dbReference type="SAM" id="SignalP"/>
    </source>
</evidence>
<dbReference type="InterPro" id="IPR035940">
    <property type="entry name" value="CAP_sf"/>
</dbReference>
<reference evidence="5" key="1">
    <citation type="submission" date="2022-07" db="EMBL/GenBank/DDBJ databases">
        <authorList>
            <person name="Trinca V."/>
            <person name="Uliana J.V.C."/>
            <person name="Torres T.T."/>
            <person name="Ward R.J."/>
            <person name="Monesi N."/>
        </authorList>
    </citation>
    <scope>NUCLEOTIDE SEQUENCE</scope>
    <source>
        <strain evidence="5">HSMRA1968</strain>
        <tissue evidence="5">Whole embryos</tissue>
    </source>
</reference>
<comment type="subcellular location">
    <subcellularLocation>
        <location evidence="1">Secreted</location>
    </subcellularLocation>
</comment>
<dbReference type="OrthoDB" id="337038at2759"/>
<dbReference type="InterPro" id="IPR034113">
    <property type="entry name" value="SCP_GAPR1-like"/>
</dbReference>